<dbReference type="PANTHER" id="PTHR30329:SF20">
    <property type="entry name" value="EXPORTED PROTEIN"/>
    <property type="match status" value="1"/>
</dbReference>
<evidence type="ECO:0000256" key="2">
    <source>
        <dbReference type="ARBA" id="ARBA00008914"/>
    </source>
</evidence>
<dbReference type="InterPro" id="IPR006665">
    <property type="entry name" value="OmpA-like"/>
</dbReference>
<evidence type="ECO:0000256" key="7">
    <source>
        <dbReference type="PROSITE-ProRule" id="PRU00473"/>
    </source>
</evidence>
<feature type="transmembrane region" description="Helical" evidence="9">
    <location>
        <begin position="15"/>
        <end position="34"/>
    </location>
</feature>
<evidence type="ECO:0000256" key="1">
    <source>
        <dbReference type="ARBA" id="ARBA00004162"/>
    </source>
</evidence>
<keyword evidence="6 7" id="KW-0472">Membrane</keyword>
<dbReference type="InterPro" id="IPR036737">
    <property type="entry name" value="OmpA-like_sf"/>
</dbReference>
<dbReference type="GO" id="GO:0005886">
    <property type="term" value="C:plasma membrane"/>
    <property type="evidence" value="ECO:0007669"/>
    <property type="project" value="UniProtKB-SubCell"/>
</dbReference>
<dbReference type="Pfam" id="PF00691">
    <property type="entry name" value="OmpA"/>
    <property type="match status" value="1"/>
</dbReference>
<dbReference type="KEGG" id="caml:H6X83_08490"/>
<dbReference type="RefSeq" id="WP_212506068.1">
    <property type="nucleotide sequence ID" value="NZ_CP060696.1"/>
</dbReference>
<gene>
    <name evidence="11" type="ORF">H6X83_08490</name>
</gene>
<organism evidence="11 12">
    <name type="scientific">Caproicibacterium amylolyticum</name>
    <dbReference type="NCBI Taxonomy" id="2766537"/>
    <lineage>
        <taxon>Bacteria</taxon>
        <taxon>Bacillati</taxon>
        <taxon>Bacillota</taxon>
        <taxon>Clostridia</taxon>
        <taxon>Eubacteriales</taxon>
        <taxon>Oscillospiraceae</taxon>
        <taxon>Caproicibacterium</taxon>
    </lineage>
</organism>
<dbReference type="Pfam" id="PF13677">
    <property type="entry name" value="MotB_plug"/>
    <property type="match status" value="1"/>
</dbReference>
<protein>
    <submittedName>
        <fullName evidence="11">Flagellar motor protein MotB</fullName>
    </submittedName>
</protein>
<keyword evidence="11" id="KW-0282">Flagellum</keyword>
<evidence type="ECO:0000256" key="4">
    <source>
        <dbReference type="ARBA" id="ARBA00022692"/>
    </source>
</evidence>
<evidence type="ECO:0000256" key="9">
    <source>
        <dbReference type="SAM" id="Phobius"/>
    </source>
</evidence>
<comment type="subcellular location">
    <subcellularLocation>
        <location evidence="1">Cell membrane</location>
        <topology evidence="1">Single-pass membrane protein</topology>
    </subcellularLocation>
</comment>
<keyword evidence="3" id="KW-1003">Cell membrane</keyword>
<reference evidence="11 12" key="1">
    <citation type="submission" date="2020-08" db="EMBL/GenBank/DDBJ databases">
        <authorList>
            <person name="Ren C."/>
            <person name="Gu Y."/>
            <person name="Xu Y."/>
        </authorList>
    </citation>
    <scope>NUCLEOTIDE SEQUENCE [LARGE SCALE GENOMIC DNA]</scope>
    <source>
        <strain evidence="11 12">LBM18003</strain>
    </source>
</reference>
<dbReference type="SUPFAM" id="SSF103088">
    <property type="entry name" value="OmpA-like"/>
    <property type="match status" value="1"/>
</dbReference>
<evidence type="ECO:0000259" key="10">
    <source>
        <dbReference type="PROSITE" id="PS51123"/>
    </source>
</evidence>
<feature type="region of interest" description="Disordered" evidence="8">
    <location>
        <begin position="260"/>
        <end position="304"/>
    </location>
</feature>
<evidence type="ECO:0000313" key="12">
    <source>
        <dbReference type="Proteomes" id="UP000516046"/>
    </source>
</evidence>
<name>A0A7G9WE89_9FIRM</name>
<comment type="similarity">
    <text evidence="2">Belongs to the MotB family.</text>
</comment>
<feature type="compositionally biased region" description="Low complexity" evidence="8">
    <location>
        <begin position="279"/>
        <end position="304"/>
    </location>
</feature>
<keyword evidence="4 9" id="KW-0812">Transmembrane</keyword>
<evidence type="ECO:0000256" key="5">
    <source>
        <dbReference type="ARBA" id="ARBA00022989"/>
    </source>
</evidence>
<proteinExistence type="inferred from homology"/>
<dbReference type="Proteomes" id="UP000516046">
    <property type="component" value="Chromosome"/>
</dbReference>
<accession>A0A7G9WE89</accession>
<evidence type="ECO:0000256" key="3">
    <source>
        <dbReference type="ARBA" id="ARBA00022475"/>
    </source>
</evidence>
<dbReference type="InterPro" id="IPR025713">
    <property type="entry name" value="MotB-like_N_dom"/>
</dbReference>
<sequence>MSRRNKGGDEDTGTWLNTYADMVTLLLTFFIVMYSMSSVNQEKFQALVKVMTGNDPNGKQVVIMQNDTSTSGGTSGYVSGATASGSESLPSTMDALYQYLSDYVKNNKKEADIEVTKNGTGVVYIKFSNAMMFKPDDSILTKEAQVTLDFLGKGLKNMESKIQRIQVEGHTADTGDPNYPVNDWKLSGERAASVVTFLDDNKDIKDSLFLSIGYGNSHPTADNSTEAGRIKNRRVEIKIYGTESNLKAADAILAGTYDPSKYPTAEGNLGKTTTSKTTSQPASSKASVSSGAASAQSKVSPYKD</sequence>
<dbReference type="PROSITE" id="PS51123">
    <property type="entry name" value="OMPA_2"/>
    <property type="match status" value="1"/>
</dbReference>
<dbReference type="PANTHER" id="PTHR30329">
    <property type="entry name" value="STATOR ELEMENT OF FLAGELLAR MOTOR COMPLEX"/>
    <property type="match status" value="1"/>
</dbReference>
<dbReference type="Gene3D" id="3.30.1330.60">
    <property type="entry name" value="OmpA-like domain"/>
    <property type="match status" value="1"/>
</dbReference>
<keyword evidence="12" id="KW-1185">Reference proteome</keyword>
<dbReference type="CDD" id="cd07185">
    <property type="entry name" value="OmpA_C-like"/>
    <property type="match status" value="1"/>
</dbReference>
<evidence type="ECO:0000256" key="6">
    <source>
        <dbReference type="ARBA" id="ARBA00023136"/>
    </source>
</evidence>
<evidence type="ECO:0000256" key="8">
    <source>
        <dbReference type="SAM" id="MobiDB-lite"/>
    </source>
</evidence>
<evidence type="ECO:0000313" key="11">
    <source>
        <dbReference type="EMBL" id="QNO17001.1"/>
    </source>
</evidence>
<dbReference type="AlphaFoldDB" id="A0A7G9WE89"/>
<feature type="domain" description="OmpA-like" evidence="10">
    <location>
        <begin position="120"/>
        <end position="243"/>
    </location>
</feature>
<keyword evidence="11" id="KW-0966">Cell projection</keyword>
<keyword evidence="11" id="KW-0969">Cilium</keyword>
<keyword evidence="5 9" id="KW-1133">Transmembrane helix</keyword>
<dbReference type="EMBL" id="CP060696">
    <property type="protein sequence ID" value="QNO17001.1"/>
    <property type="molecule type" value="Genomic_DNA"/>
</dbReference>
<dbReference type="InterPro" id="IPR050330">
    <property type="entry name" value="Bact_OuterMem_StrucFunc"/>
</dbReference>